<dbReference type="GO" id="GO:0008270">
    <property type="term" value="F:zinc ion binding"/>
    <property type="evidence" value="ECO:0007669"/>
    <property type="project" value="UniProtKB-KW"/>
</dbReference>
<evidence type="ECO:0000259" key="18">
    <source>
        <dbReference type="PROSITE" id="PS50089"/>
    </source>
</evidence>
<dbReference type="Proteomes" id="UP000292957">
    <property type="component" value="Unassembled WGS sequence"/>
</dbReference>
<evidence type="ECO:0000256" key="3">
    <source>
        <dbReference type="ARBA" id="ARBA00004906"/>
    </source>
</evidence>
<organism evidence="19">
    <name type="scientific">Dichomitus squalens</name>
    <dbReference type="NCBI Taxonomy" id="114155"/>
    <lineage>
        <taxon>Eukaryota</taxon>
        <taxon>Fungi</taxon>
        <taxon>Dikarya</taxon>
        <taxon>Basidiomycota</taxon>
        <taxon>Agaricomycotina</taxon>
        <taxon>Agaricomycetes</taxon>
        <taxon>Polyporales</taxon>
        <taxon>Polyporaceae</taxon>
        <taxon>Dichomitus</taxon>
    </lineage>
</organism>
<feature type="coiled-coil region" evidence="16">
    <location>
        <begin position="578"/>
        <end position="724"/>
    </location>
</feature>
<dbReference type="Pfam" id="PF26095">
    <property type="entry name" value="CC_Bre1"/>
    <property type="match status" value="1"/>
</dbReference>
<keyword evidence="11 15" id="KW-0175">Coiled coil</keyword>
<evidence type="ECO:0000256" key="13">
    <source>
        <dbReference type="ARBA" id="ARBA00059679"/>
    </source>
</evidence>
<accession>A0A4Q9N0E1</accession>
<keyword evidence="6 15" id="KW-0479">Metal-binding</keyword>
<dbReference type="InterPro" id="IPR018957">
    <property type="entry name" value="Znf_C3HC4_RING-type"/>
</dbReference>
<feature type="domain" description="RING-type" evidence="18">
    <location>
        <begin position="754"/>
        <end position="793"/>
    </location>
</feature>
<dbReference type="GO" id="GO:0016567">
    <property type="term" value="P:protein ubiquitination"/>
    <property type="evidence" value="ECO:0007669"/>
    <property type="project" value="UniProtKB-UniRule"/>
</dbReference>
<evidence type="ECO:0000256" key="9">
    <source>
        <dbReference type="ARBA" id="ARBA00022833"/>
    </source>
</evidence>
<feature type="region of interest" description="Disordered" evidence="17">
    <location>
        <begin position="1"/>
        <end position="48"/>
    </location>
</feature>
<dbReference type="CDD" id="cd16499">
    <property type="entry name" value="RING-HC_Bre1-like"/>
    <property type="match status" value="1"/>
</dbReference>
<comment type="pathway">
    <text evidence="3 15">Protein modification; protein ubiquitination.</text>
</comment>
<dbReference type="SMART" id="SM00184">
    <property type="entry name" value="RING"/>
    <property type="match status" value="1"/>
</dbReference>
<dbReference type="Pfam" id="PF00097">
    <property type="entry name" value="zf-C3HC4"/>
    <property type="match status" value="1"/>
</dbReference>
<evidence type="ECO:0000256" key="10">
    <source>
        <dbReference type="ARBA" id="ARBA00022853"/>
    </source>
</evidence>
<comment type="subcellular location">
    <subcellularLocation>
        <location evidence="2 15">Nucleus</location>
    </subcellularLocation>
</comment>
<feature type="coiled-coil region" evidence="16">
    <location>
        <begin position="277"/>
        <end position="542"/>
    </location>
</feature>
<protein>
    <recommendedName>
        <fullName evidence="15">E3 ubiquitin protein ligase</fullName>
        <ecNumber evidence="15">2.3.2.27</ecNumber>
    </recommendedName>
</protein>
<dbReference type="GO" id="GO:0033503">
    <property type="term" value="C:HULC complex"/>
    <property type="evidence" value="ECO:0007669"/>
    <property type="project" value="TreeGrafter"/>
</dbReference>
<feature type="compositionally biased region" description="Basic and acidic residues" evidence="17">
    <location>
        <begin position="39"/>
        <end position="48"/>
    </location>
</feature>
<dbReference type="InterPro" id="IPR013956">
    <property type="entry name" value="E3_ubiquit_lig_Bre1"/>
</dbReference>
<dbReference type="OrthoDB" id="10266039at2759"/>
<dbReference type="AlphaFoldDB" id="A0A4Q9N0E1"/>
<sequence length="807" mass="91759">MESKKRPHADDGEHSRAKKRAVSDDRASPSHPNGTAVSHGDEPKEGDNIELFRKEAIFRRMKHYSREAERSQARVADLERRFSTCRAGLAALEACWTQLIGTIRSLARPEDLPSFPTESEGISKLADRLAPGAEPAYVESLQNKLHDTLEIVQEFVALSSQSHTGPSNEDLLQQCHEAEAERSALRGELLHVGARLRDAEAKAERYHEQLLAVEKRVDRLQSKTLTPNHITMKEESLRSPSIENGGSSPAPPPIVNGNHSAESDEWLDLANLREAKIEELVRENGDLRVRLHEAQLQLKIPSEELVTNSSHYQVLLERASRLEYASQEAQMEASKLKEQLDNLTASRSEFESNMKASHEATINEMKVMLSRRDSESARLREQRDQYQAEINERRTRESAKFASILEFKALAENRAERIAVLESENKRLKTRLAAQASDEDLLKFIWQSNVESPSYVEDLKQRLHVAEERAAALEKTLASLQGNHTDIAKNEAETRRQLAKVQKQLERYQAVYGDASTMSADASHLSEQLQRKQEELDKLALQDQQRELAESALYAEIDKLSAAWEGLDRQVKNKVFDLSNLEERVTKLTTERAKSENKFYQCMRDKDALDSERKRLSMNLEKATKAIDKLTESEKSLTLRVADLEKELGLYKKLADKQRERGSALEADLADWQTRARLELKNAEEMKATFQEQTRNLNEKREELRKLEESLLKSKKDAEKQAAKLKSVSVISDPTAKETQVQKDLAKCMELLKCSTCQINMRNTVITKCMHTFCKQCVDARISTRQRKCPACNLAFSGGEVNTLYFQ</sequence>
<dbReference type="SUPFAM" id="SSF57850">
    <property type="entry name" value="RING/U-box"/>
    <property type="match status" value="1"/>
</dbReference>
<dbReference type="Proteomes" id="UP000292082">
    <property type="component" value="Unassembled WGS sequence"/>
</dbReference>
<evidence type="ECO:0000256" key="4">
    <source>
        <dbReference type="ARBA" id="ARBA00005555"/>
    </source>
</evidence>
<evidence type="ECO:0000256" key="15">
    <source>
        <dbReference type="RuleBase" id="RU365038"/>
    </source>
</evidence>
<keyword evidence="21" id="KW-1185">Reference proteome</keyword>
<evidence type="ECO:0000313" key="20">
    <source>
        <dbReference type="EMBL" id="TBU56857.1"/>
    </source>
</evidence>
<keyword evidence="9 15" id="KW-0862">Zinc</keyword>
<dbReference type="GO" id="GO:0006325">
    <property type="term" value="P:chromatin organization"/>
    <property type="evidence" value="ECO:0007669"/>
    <property type="project" value="UniProtKB-KW"/>
</dbReference>
<evidence type="ECO:0000256" key="8">
    <source>
        <dbReference type="ARBA" id="ARBA00022786"/>
    </source>
</evidence>
<name>A0A4Q9N0E1_9APHY</name>
<evidence type="ECO:0000256" key="2">
    <source>
        <dbReference type="ARBA" id="ARBA00004123"/>
    </source>
</evidence>
<feature type="coiled-coil region" evidence="16">
    <location>
        <begin position="168"/>
        <end position="223"/>
    </location>
</feature>
<dbReference type="PROSITE" id="PS50089">
    <property type="entry name" value="ZF_RING_2"/>
    <property type="match status" value="1"/>
</dbReference>
<keyword evidence="10 15" id="KW-0156">Chromatin regulator</keyword>
<dbReference type="PANTHER" id="PTHR23163:SF0">
    <property type="entry name" value="E3 UBIQUITIN-PROTEIN LIGASE BRE1"/>
    <property type="match status" value="1"/>
</dbReference>
<evidence type="ECO:0000256" key="6">
    <source>
        <dbReference type="ARBA" id="ARBA00022723"/>
    </source>
</evidence>
<evidence type="ECO:0000313" key="19">
    <source>
        <dbReference type="EMBL" id="TBU33884.1"/>
    </source>
</evidence>
<keyword evidence="8 15" id="KW-0833">Ubl conjugation pathway</keyword>
<dbReference type="EC" id="2.3.2.27" evidence="15"/>
<evidence type="ECO:0000313" key="21">
    <source>
        <dbReference type="Proteomes" id="UP000292082"/>
    </source>
</evidence>
<dbReference type="InterPro" id="IPR001841">
    <property type="entry name" value="Znf_RING"/>
</dbReference>
<feature type="compositionally biased region" description="Basic and acidic residues" evidence="17">
    <location>
        <begin position="1"/>
        <end position="28"/>
    </location>
</feature>
<evidence type="ECO:0000256" key="7">
    <source>
        <dbReference type="ARBA" id="ARBA00022771"/>
    </source>
</evidence>
<reference evidence="19 21" key="1">
    <citation type="submission" date="2019-01" db="EMBL/GenBank/DDBJ databases">
        <title>Draft genome sequences of three monokaryotic isolates of the white-rot basidiomycete fungus Dichomitus squalens.</title>
        <authorList>
            <consortium name="DOE Joint Genome Institute"/>
            <person name="Lopez S.C."/>
            <person name="Andreopoulos B."/>
            <person name="Pangilinan J."/>
            <person name="Lipzen A."/>
            <person name="Riley R."/>
            <person name="Ahrendt S."/>
            <person name="Ng V."/>
            <person name="Barry K."/>
            <person name="Daum C."/>
            <person name="Grigoriev I.V."/>
            <person name="Hilden K.S."/>
            <person name="Makela M.R."/>
            <person name="de Vries R.P."/>
        </authorList>
    </citation>
    <scope>NUCLEOTIDE SEQUENCE [LARGE SCALE GENOMIC DNA]</scope>
    <source>
        <strain evidence="20 21">CBS 464.89</strain>
        <strain evidence="19">OM18370.1</strain>
    </source>
</reference>
<evidence type="ECO:0000256" key="14">
    <source>
        <dbReference type="PROSITE-ProRule" id="PRU00175"/>
    </source>
</evidence>
<dbReference type="InterPro" id="IPR017907">
    <property type="entry name" value="Znf_RING_CS"/>
</dbReference>
<dbReference type="PROSITE" id="PS00518">
    <property type="entry name" value="ZF_RING_1"/>
    <property type="match status" value="1"/>
</dbReference>
<dbReference type="PANTHER" id="PTHR23163">
    <property type="entry name" value="RING FINGER PROTEIN-RELATED"/>
    <property type="match status" value="1"/>
</dbReference>
<comment type="catalytic activity">
    <reaction evidence="1 15">
        <text>S-ubiquitinyl-[E2 ubiquitin-conjugating enzyme]-L-cysteine + [acceptor protein]-L-lysine = [E2 ubiquitin-conjugating enzyme]-L-cysteine + N(6)-ubiquitinyl-[acceptor protein]-L-lysine.</text>
        <dbReference type="EC" id="2.3.2.27"/>
    </reaction>
</comment>
<feature type="region of interest" description="Disordered" evidence="17">
    <location>
        <begin position="228"/>
        <end position="252"/>
    </location>
</feature>
<evidence type="ECO:0000256" key="5">
    <source>
        <dbReference type="ARBA" id="ARBA00022679"/>
    </source>
</evidence>
<dbReference type="Gene3D" id="3.30.40.10">
    <property type="entry name" value="Zinc/RING finger domain, C3HC4 (zinc finger)"/>
    <property type="match status" value="1"/>
</dbReference>
<dbReference type="GO" id="GO:0061630">
    <property type="term" value="F:ubiquitin protein ligase activity"/>
    <property type="evidence" value="ECO:0007669"/>
    <property type="project" value="UniProtKB-EC"/>
</dbReference>
<evidence type="ECO:0000256" key="17">
    <source>
        <dbReference type="SAM" id="MobiDB-lite"/>
    </source>
</evidence>
<evidence type="ECO:0000256" key="11">
    <source>
        <dbReference type="ARBA" id="ARBA00023054"/>
    </source>
</evidence>
<dbReference type="UniPathway" id="UPA00143"/>
<comment type="similarity">
    <text evidence="4 15">Belongs to the BRE1 family.</text>
</comment>
<evidence type="ECO:0000256" key="16">
    <source>
        <dbReference type="SAM" id="Coils"/>
    </source>
</evidence>
<evidence type="ECO:0000256" key="12">
    <source>
        <dbReference type="ARBA" id="ARBA00023242"/>
    </source>
</evidence>
<dbReference type="InterPro" id="IPR013083">
    <property type="entry name" value="Znf_RING/FYVE/PHD"/>
</dbReference>
<dbReference type="EMBL" id="ML145145">
    <property type="protein sequence ID" value="TBU56857.1"/>
    <property type="molecule type" value="Genomic_DNA"/>
</dbReference>
<evidence type="ECO:0000256" key="1">
    <source>
        <dbReference type="ARBA" id="ARBA00000900"/>
    </source>
</evidence>
<proteinExistence type="inferred from homology"/>
<keyword evidence="7 14" id="KW-0863">Zinc-finger</keyword>
<keyword evidence="12 15" id="KW-0539">Nucleus</keyword>
<comment type="function">
    <text evidence="13">E3 ubiquitin-protein ligase that mediates monoubiquitination of histone H2B to form H2BK123ub1. H2BK123ub1 gives a specific tag for epigenetic transcriptional activation and is also a prerequisite for H3K4me and H3K79me formation.</text>
</comment>
<dbReference type="InterPro" id="IPR058643">
    <property type="entry name" value="BRE1-like_CC"/>
</dbReference>
<dbReference type="STRING" id="114155.A0A4Q9N0E1"/>
<dbReference type="EMBL" id="ML143390">
    <property type="protein sequence ID" value="TBU33884.1"/>
    <property type="molecule type" value="Genomic_DNA"/>
</dbReference>
<feature type="compositionally biased region" description="Polar residues" evidence="17">
    <location>
        <begin position="238"/>
        <end position="247"/>
    </location>
</feature>
<keyword evidence="5 15" id="KW-0808">Transferase</keyword>
<dbReference type="GO" id="GO:0005634">
    <property type="term" value="C:nucleus"/>
    <property type="evidence" value="ECO:0007669"/>
    <property type="project" value="UniProtKB-SubCell"/>
</dbReference>
<gene>
    <name evidence="20" type="ORF">BD310DRAFT_854283</name>
    <name evidence="19" type="ORF">BD311DRAFT_684366</name>
</gene>
<dbReference type="Pfam" id="PF08647">
    <property type="entry name" value="BRE1"/>
    <property type="match status" value="1"/>
</dbReference>